<dbReference type="PANTHER" id="PTHR30008:SF0">
    <property type="entry name" value="EXODEOXYRIBONUCLEASE 7 LARGE SUBUNIT"/>
    <property type="match status" value="1"/>
</dbReference>
<dbReference type="Proteomes" id="UP000007954">
    <property type="component" value="Chromosome"/>
</dbReference>
<dbReference type="EMBL" id="FR746099">
    <property type="protein sequence ID" value="CCC40087.1"/>
    <property type="molecule type" value="Genomic_DNA"/>
</dbReference>
<gene>
    <name evidence="8" type="primary">xseA</name>
    <name evidence="8" type="ordered locus">Hqrw_2196</name>
</gene>
<feature type="domain" description="Exonuclease VII large subunit C-terminal" evidence="6">
    <location>
        <begin position="147"/>
        <end position="364"/>
    </location>
</feature>
<sequence length="392" mass="43278">MGIESESGDTKKLNDHASLRRELGSEDIAFVNDINTQIGDLVEGSPAIEHEYILGDISDYSISSNGHGHFDLVHEDSSLHCVIFRSRVDKLQNDIEQGILAAVSGDISYYESEGSVSIIVRDIIAVGQGIYQQTYQENKQTLAESGYLDESAKQSLPYLPKHIGIATSGDSDARQDAVTSIHDQYPDVNITVQDTSVQGNNALVSLMDAISSLDDNARIKLIILTRGGGAEKHLRVFNEIPLCRVIHETTTPIVVGVGHETDRTLAGAVADTRVMTPTEVGKTVPEKDGLQEELERLSADLNHAYTNTVKQAIEQKHDRLNSAYDRQVTDELRSVSNRLNTAYETVKQQKAHERERAKMIKPYERTIQRQRLIIGVLSILLVVAIILITGNI</sequence>
<dbReference type="HOGENOM" id="CLU_023625_2_0_2"/>
<evidence type="ECO:0000259" key="7">
    <source>
        <dbReference type="Pfam" id="PF13742"/>
    </source>
</evidence>
<evidence type="ECO:0000256" key="3">
    <source>
        <dbReference type="ARBA" id="ARBA00022801"/>
    </source>
</evidence>
<evidence type="ECO:0000256" key="2">
    <source>
        <dbReference type="ARBA" id="ARBA00022722"/>
    </source>
</evidence>
<dbReference type="InterPro" id="IPR025824">
    <property type="entry name" value="OB-fold_nuc-bd_dom"/>
</dbReference>
<dbReference type="GO" id="GO:0006308">
    <property type="term" value="P:DNA catabolic process"/>
    <property type="evidence" value="ECO:0007669"/>
    <property type="project" value="InterPro"/>
</dbReference>
<keyword evidence="4" id="KW-0269">Exonuclease</keyword>
<evidence type="ECO:0000313" key="9">
    <source>
        <dbReference type="Proteomes" id="UP000007954"/>
    </source>
</evidence>
<keyword evidence="3 8" id="KW-0378">Hydrolase</keyword>
<feature type="transmembrane region" description="Helical" evidence="5">
    <location>
        <begin position="372"/>
        <end position="390"/>
    </location>
</feature>
<keyword evidence="5" id="KW-1133">Transmembrane helix</keyword>
<dbReference type="GO" id="GO:0009318">
    <property type="term" value="C:exodeoxyribonuclease VII complex"/>
    <property type="evidence" value="ECO:0007669"/>
    <property type="project" value="InterPro"/>
</dbReference>
<dbReference type="InterPro" id="IPR003753">
    <property type="entry name" value="Exonuc_VII_L"/>
</dbReference>
<evidence type="ECO:0000313" key="8">
    <source>
        <dbReference type="EMBL" id="CCC40087.1"/>
    </source>
</evidence>
<dbReference type="RefSeq" id="WP_014555801.1">
    <property type="nucleotide sequence ID" value="NC_017459.1"/>
</dbReference>
<dbReference type="Pfam" id="PF02601">
    <property type="entry name" value="Exonuc_VII_L"/>
    <property type="match status" value="1"/>
</dbReference>
<keyword evidence="2" id="KW-0540">Nuclease</keyword>
<evidence type="ECO:0000256" key="4">
    <source>
        <dbReference type="ARBA" id="ARBA00022839"/>
    </source>
</evidence>
<proteinExistence type="predicted"/>
<organism evidence="8 9">
    <name type="scientific">Haloquadratum walsbyi (strain DSM 16854 / JCM 12705 / C23)</name>
    <dbReference type="NCBI Taxonomy" id="768065"/>
    <lineage>
        <taxon>Archaea</taxon>
        <taxon>Methanobacteriati</taxon>
        <taxon>Methanobacteriota</taxon>
        <taxon>Stenosarchaea group</taxon>
        <taxon>Halobacteria</taxon>
        <taxon>Halobacteriales</taxon>
        <taxon>Haloferacaceae</taxon>
        <taxon>Haloquadratum</taxon>
    </lineage>
</organism>
<dbReference type="GO" id="GO:0003676">
    <property type="term" value="F:nucleic acid binding"/>
    <property type="evidence" value="ECO:0007669"/>
    <property type="project" value="InterPro"/>
</dbReference>
<accession>G0LH53</accession>
<reference evidence="8 9" key="1">
    <citation type="journal article" date="2011" name="PLoS ONE">
        <title>Haloquadratum walsbyi: limited diversity in a global pond.</title>
        <authorList>
            <person name="Dyall-Smith M."/>
            <person name="Pfeiffer F."/>
            <person name="Klee K."/>
            <person name="Palm P."/>
            <person name="Gross K."/>
            <person name="Schuster S.C."/>
            <person name="Rampp M."/>
            <person name="Oesterhelt D."/>
        </authorList>
    </citation>
    <scope>NUCLEOTIDE SEQUENCE [LARGE SCALE GENOMIC DNA]</scope>
    <source>
        <strain evidence="9">DSM 16854 / JCM 12705 / C23</strain>
    </source>
</reference>
<keyword evidence="1" id="KW-0963">Cytoplasm</keyword>
<evidence type="ECO:0000259" key="6">
    <source>
        <dbReference type="Pfam" id="PF02601"/>
    </source>
</evidence>
<dbReference type="PANTHER" id="PTHR30008">
    <property type="entry name" value="EXODEOXYRIBONUCLEASE 7 LARGE SUBUNIT"/>
    <property type="match status" value="1"/>
</dbReference>
<dbReference type="GeneID" id="12446925"/>
<protein>
    <submittedName>
        <fullName evidence="8">Exodeoxyribonuclease VII large subunit</fullName>
        <ecNumber evidence="8">3.1.11.6</ecNumber>
    </submittedName>
</protein>
<name>G0LH53_HALWC</name>
<keyword evidence="5" id="KW-0812">Transmembrane</keyword>
<keyword evidence="5" id="KW-0472">Membrane</keyword>
<dbReference type="Pfam" id="PF13742">
    <property type="entry name" value="tRNA_anti_2"/>
    <property type="match status" value="1"/>
</dbReference>
<feature type="domain" description="OB-fold nucleic acid binding" evidence="7">
    <location>
        <begin position="31"/>
        <end position="123"/>
    </location>
</feature>
<dbReference type="KEGG" id="hwc:Hqrw_2196"/>
<dbReference type="EC" id="3.1.11.6" evidence="8"/>
<dbReference type="NCBIfam" id="TIGR00237">
    <property type="entry name" value="xseA"/>
    <property type="match status" value="1"/>
</dbReference>
<dbReference type="CDD" id="cd04489">
    <property type="entry name" value="ExoVII_LU_OBF"/>
    <property type="match status" value="1"/>
</dbReference>
<dbReference type="AlphaFoldDB" id="G0LH53"/>
<dbReference type="InterPro" id="IPR020579">
    <property type="entry name" value="Exonuc_VII_lsu_C"/>
</dbReference>
<dbReference type="OrthoDB" id="60263at2157"/>
<evidence type="ECO:0000256" key="5">
    <source>
        <dbReference type="SAM" id="Phobius"/>
    </source>
</evidence>
<evidence type="ECO:0000256" key="1">
    <source>
        <dbReference type="ARBA" id="ARBA00022490"/>
    </source>
</evidence>
<dbReference type="GO" id="GO:0008855">
    <property type="term" value="F:exodeoxyribonuclease VII activity"/>
    <property type="evidence" value="ECO:0007669"/>
    <property type="project" value="UniProtKB-EC"/>
</dbReference>